<gene>
    <name evidence="1" type="ORF">Sango_2482800</name>
</gene>
<organism evidence="1 2">
    <name type="scientific">Sesamum angolense</name>
    <dbReference type="NCBI Taxonomy" id="2727404"/>
    <lineage>
        <taxon>Eukaryota</taxon>
        <taxon>Viridiplantae</taxon>
        <taxon>Streptophyta</taxon>
        <taxon>Embryophyta</taxon>
        <taxon>Tracheophyta</taxon>
        <taxon>Spermatophyta</taxon>
        <taxon>Magnoliopsida</taxon>
        <taxon>eudicotyledons</taxon>
        <taxon>Gunneridae</taxon>
        <taxon>Pentapetalae</taxon>
        <taxon>asterids</taxon>
        <taxon>lamiids</taxon>
        <taxon>Lamiales</taxon>
        <taxon>Pedaliaceae</taxon>
        <taxon>Sesamum</taxon>
    </lineage>
</organism>
<evidence type="ECO:0000313" key="1">
    <source>
        <dbReference type="EMBL" id="KAK4386122.1"/>
    </source>
</evidence>
<accession>A0AAE1W3M5</accession>
<keyword evidence="2" id="KW-1185">Reference proteome</keyword>
<sequence>MGEAFCILGIKIYRDIFRRMLGLTQSSYIEKVLKRFKMENSKRGFFLIKHGIKLSKKQSPKTDEELKRMTDIPYASYVGSIQYVVHCTKPDITYILSVISRYQACTGEEHWSMVKTILKYLKRTKNMFFIYGCEELILEGYNDTSFQSDDDDAKSQSGFVFKLSGGVVASKSAKQATTTNSTIETKYIAASEAAKEASEYVARIVSFKKRIHILSKSDRGISYALRDAFTLYEAVAIVLCRAIWHNAISSIKHRRLAQDGNRNQILCPRLRSETVNGRIVHVWTREPKSSHEHSPNL</sequence>
<dbReference type="AlphaFoldDB" id="A0AAE1W3M5"/>
<reference evidence="1" key="2">
    <citation type="journal article" date="2024" name="Plant">
        <title>Genomic evolution and insights into agronomic trait innovations of Sesamum species.</title>
        <authorList>
            <person name="Miao H."/>
            <person name="Wang L."/>
            <person name="Qu L."/>
            <person name="Liu H."/>
            <person name="Sun Y."/>
            <person name="Le M."/>
            <person name="Wang Q."/>
            <person name="Wei S."/>
            <person name="Zheng Y."/>
            <person name="Lin W."/>
            <person name="Duan Y."/>
            <person name="Cao H."/>
            <person name="Xiong S."/>
            <person name="Wang X."/>
            <person name="Wei L."/>
            <person name="Li C."/>
            <person name="Ma Q."/>
            <person name="Ju M."/>
            <person name="Zhao R."/>
            <person name="Li G."/>
            <person name="Mu C."/>
            <person name="Tian Q."/>
            <person name="Mei H."/>
            <person name="Zhang T."/>
            <person name="Gao T."/>
            <person name="Zhang H."/>
        </authorList>
    </citation>
    <scope>NUCLEOTIDE SEQUENCE</scope>
    <source>
        <strain evidence="1">K16</strain>
    </source>
</reference>
<dbReference type="PANTHER" id="PTHR11439:SF467">
    <property type="entry name" value="INTEGRASE CATALYTIC DOMAIN-CONTAINING PROTEIN"/>
    <property type="match status" value="1"/>
</dbReference>
<name>A0AAE1W3M5_9LAMI</name>
<evidence type="ECO:0000313" key="2">
    <source>
        <dbReference type="Proteomes" id="UP001289374"/>
    </source>
</evidence>
<dbReference type="EMBL" id="JACGWL010000015">
    <property type="protein sequence ID" value="KAK4386122.1"/>
    <property type="molecule type" value="Genomic_DNA"/>
</dbReference>
<dbReference type="Proteomes" id="UP001289374">
    <property type="component" value="Unassembled WGS sequence"/>
</dbReference>
<dbReference type="PANTHER" id="PTHR11439">
    <property type="entry name" value="GAG-POL-RELATED RETROTRANSPOSON"/>
    <property type="match status" value="1"/>
</dbReference>
<proteinExistence type="predicted"/>
<protein>
    <submittedName>
        <fullName evidence="1">Transposon Ty5-1 protein</fullName>
    </submittedName>
</protein>
<reference evidence="1" key="1">
    <citation type="submission" date="2020-06" db="EMBL/GenBank/DDBJ databases">
        <authorList>
            <person name="Li T."/>
            <person name="Hu X."/>
            <person name="Zhang T."/>
            <person name="Song X."/>
            <person name="Zhang H."/>
            <person name="Dai N."/>
            <person name="Sheng W."/>
            <person name="Hou X."/>
            <person name="Wei L."/>
        </authorList>
    </citation>
    <scope>NUCLEOTIDE SEQUENCE</scope>
    <source>
        <strain evidence="1">K16</strain>
        <tissue evidence="1">Leaf</tissue>
    </source>
</reference>
<comment type="caution">
    <text evidence="1">The sequence shown here is derived from an EMBL/GenBank/DDBJ whole genome shotgun (WGS) entry which is preliminary data.</text>
</comment>